<sequence>GCGKGGMYKEGMHNKHYSSRGITSIEAKRIALEEAILGGRDDNITTTAATSLVHLIVVEGDNEDTGLCELKLYGMDNGACSLYYEYTPPDGYVLSRIRCVDDISGKSYNGDIDGITSELSHFNGIINDCEILSTVINKYLSLRKPAIGDLRLMTLIGQAAASNGYDTKDGELCGIEISSSGPTYAILKKVNDDDEVGGGGGWVVKYMIVQDYIFNDYISNRLPHLTLRPSFIDTLRTKSASTSLTCSQLRLLLNKDEEYVIPWIGLTDEEVPIAQAIEYYNIVKLLPKHNKDASFKLLRKAHVSKDKAEAITLGLSDDERAIIANNIGDNIHDMTGYIIPLLTRFIQVSDIPYNNGCRFDIRSAGLEFTISSSSSSSSYTLNGVYCKGDDIRALDNTASAFLKGFFGKSSRHHRQGPLLDELKKDATCNEAAHPAINVTTQCMTQEGEGGGEDNNDA</sequence>
<keyword evidence="2" id="KW-1185">Reference proteome</keyword>
<feature type="non-terminal residue" evidence="1">
    <location>
        <position position="457"/>
    </location>
</feature>
<evidence type="ECO:0000313" key="1">
    <source>
        <dbReference type="EMBL" id="KAF4656155.1"/>
    </source>
</evidence>
<protein>
    <submittedName>
        <fullName evidence="1">Uncharacterized protein</fullName>
    </submittedName>
</protein>
<evidence type="ECO:0000313" key="2">
    <source>
        <dbReference type="Proteomes" id="UP000591131"/>
    </source>
</evidence>
<proteinExistence type="predicted"/>
<dbReference type="OrthoDB" id="10496125at2759"/>
<dbReference type="EMBL" id="JAAPAO010000615">
    <property type="protein sequence ID" value="KAF4656155.1"/>
    <property type="molecule type" value="Genomic_DNA"/>
</dbReference>
<organism evidence="1 2">
    <name type="scientific">Perkinsus chesapeaki</name>
    <name type="common">Clam parasite</name>
    <name type="synonym">Perkinsus andrewsi</name>
    <dbReference type="NCBI Taxonomy" id="330153"/>
    <lineage>
        <taxon>Eukaryota</taxon>
        <taxon>Sar</taxon>
        <taxon>Alveolata</taxon>
        <taxon>Perkinsozoa</taxon>
        <taxon>Perkinsea</taxon>
        <taxon>Perkinsida</taxon>
        <taxon>Perkinsidae</taxon>
        <taxon>Perkinsus</taxon>
    </lineage>
</organism>
<reference evidence="1 2" key="1">
    <citation type="submission" date="2020-04" db="EMBL/GenBank/DDBJ databases">
        <title>Perkinsus chesapeaki whole genome sequence.</title>
        <authorList>
            <person name="Bogema D.R."/>
        </authorList>
    </citation>
    <scope>NUCLEOTIDE SEQUENCE [LARGE SCALE GENOMIC DNA]</scope>
    <source>
        <strain evidence="1">ATCC PRA-425</strain>
    </source>
</reference>
<dbReference type="AlphaFoldDB" id="A0A7J6LAC1"/>
<dbReference type="Proteomes" id="UP000591131">
    <property type="component" value="Unassembled WGS sequence"/>
</dbReference>
<accession>A0A7J6LAC1</accession>
<comment type="caution">
    <text evidence="1">The sequence shown here is derived from an EMBL/GenBank/DDBJ whole genome shotgun (WGS) entry which is preliminary data.</text>
</comment>
<name>A0A7J6LAC1_PERCH</name>
<gene>
    <name evidence="1" type="ORF">FOL47_009121</name>
</gene>